<feature type="transmembrane region" description="Helical" evidence="8">
    <location>
        <begin position="223"/>
        <end position="244"/>
    </location>
</feature>
<dbReference type="PANTHER" id="PTHR23130">
    <property type="entry name" value="CYTOCHROME B561 AND DOMON DOMAIN-CONTAINING PROTEIN"/>
    <property type="match status" value="1"/>
</dbReference>
<dbReference type="PANTHER" id="PTHR23130:SF171">
    <property type="entry name" value="OS01G0895300 PROTEIN"/>
    <property type="match status" value="1"/>
</dbReference>
<evidence type="ECO:0000256" key="3">
    <source>
        <dbReference type="ARBA" id="ARBA00022692"/>
    </source>
</evidence>
<comment type="subcellular location">
    <subcellularLocation>
        <location evidence="1">Membrane</location>
    </subcellularLocation>
</comment>
<feature type="transmembrane region" description="Helical" evidence="8">
    <location>
        <begin position="316"/>
        <end position="335"/>
    </location>
</feature>
<evidence type="ECO:0000256" key="1">
    <source>
        <dbReference type="ARBA" id="ARBA00004370"/>
    </source>
</evidence>
<keyword evidence="6 8" id="KW-1133">Transmembrane helix</keyword>
<evidence type="ECO:0000256" key="6">
    <source>
        <dbReference type="ARBA" id="ARBA00022989"/>
    </source>
</evidence>
<feature type="domain" description="DOMON" evidence="10">
    <location>
        <begin position="65"/>
        <end position="178"/>
    </location>
</feature>
<dbReference type="InterPro" id="IPR005018">
    <property type="entry name" value="DOMON_domain"/>
</dbReference>
<dbReference type="SMART" id="SM00664">
    <property type="entry name" value="DoH"/>
    <property type="match status" value="1"/>
</dbReference>
<keyword evidence="5" id="KW-0249">Electron transport</keyword>
<dbReference type="AlphaFoldDB" id="A0A811NIZ8"/>
<keyword evidence="12" id="KW-1185">Reference proteome</keyword>
<organism evidence="11 12">
    <name type="scientific">Miscanthus lutarioriparius</name>
    <dbReference type="NCBI Taxonomy" id="422564"/>
    <lineage>
        <taxon>Eukaryota</taxon>
        <taxon>Viridiplantae</taxon>
        <taxon>Streptophyta</taxon>
        <taxon>Embryophyta</taxon>
        <taxon>Tracheophyta</taxon>
        <taxon>Spermatophyta</taxon>
        <taxon>Magnoliopsida</taxon>
        <taxon>Liliopsida</taxon>
        <taxon>Poales</taxon>
        <taxon>Poaceae</taxon>
        <taxon>PACMAD clade</taxon>
        <taxon>Panicoideae</taxon>
        <taxon>Andropogonodae</taxon>
        <taxon>Andropogoneae</taxon>
        <taxon>Saccharinae</taxon>
        <taxon>Miscanthus</taxon>
    </lineage>
</organism>
<dbReference type="OrthoDB" id="19261at2759"/>
<dbReference type="InterPro" id="IPR006593">
    <property type="entry name" value="Cyt_b561/ferric_Rdtase_TM"/>
</dbReference>
<sequence length="345" mass="36501">MKPRSSCSPSISRALLLLLLCCLCSSVARSQTADSCTSITGLAAVSHLIPFGTSNLTCFDAWTSEGFIVRYGKSGQNNTWSFVLSAPDGGGYISVGFSSDGAMVGSSAVAGWTTASGSGVAKQYRLGGTSPRRCPPDQGSLALVPGTTLLVAQSSRLYLAFQFTAAQPPPPYLIYAVGPSGAQLSNNYLVRHRSYASAAVDYATGVASSASGAGAFNTKKWHGAMAGLGWGVLMPVGVALARYFKRHDPFWFYAHVSVQGSGSCSVLAFLARPDKGSKVRRYWNWYHHYVGRAAVACAIANVFIGLSIAHEAAALSAFYGIFLAVWVLASVVLEVRLWRTARSSH</sequence>
<evidence type="ECO:0000313" key="11">
    <source>
        <dbReference type="EMBL" id="CAD6228750.1"/>
    </source>
</evidence>
<evidence type="ECO:0000256" key="4">
    <source>
        <dbReference type="ARBA" id="ARBA00022729"/>
    </source>
</evidence>
<evidence type="ECO:0000256" key="8">
    <source>
        <dbReference type="SAM" id="Phobius"/>
    </source>
</evidence>
<feature type="signal peptide" evidence="9">
    <location>
        <begin position="1"/>
        <end position="30"/>
    </location>
</feature>
<keyword evidence="3 8" id="KW-0812">Transmembrane</keyword>
<dbReference type="SMART" id="SM00665">
    <property type="entry name" value="B561"/>
    <property type="match status" value="1"/>
</dbReference>
<keyword evidence="4 9" id="KW-0732">Signal</keyword>
<evidence type="ECO:0000256" key="2">
    <source>
        <dbReference type="ARBA" id="ARBA00022448"/>
    </source>
</evidence>
<dbReference type="InterPro" id="IPR045266">
    <property type="entry name" value="DOH_DOMON"/>
</dbReference>
<comment type="caution">
    <text evidence="11">The sequence shown here is derived from an EMBL/GenBank/DDBJ whole genome shotgun (WGS) entry which is preliminary data.</text>
</comment>
<dbReference type="PROSITE" id="PS50836">
    <property type="entry name" value="DOMON"/>
    <property type="match status" value="1"/>
</dbReference>
<dbReference type="Gene3D" id="1.20.120.1770">
    <property type="match status" value="1"/>
</dbReference>
<evidence type="ECO:0000256" key="7">
    <source>
        <dbReference type="ARBA" id="ARBA00023136"/>
    </source>
</evidence>
<name>A0A811NIZ8_9POAL</name>
<evidence type="ECO:0000256" key="5">
    <source>
        <dbReference type="ARBA" id="ARBA00022982"/>
    </source>
</evidence>
<evidence type="ECO:0000256" key="9">
    <source>
        <dbReference type="SAM" id="SignalP"/>
    </source>
</evidence>
<proteinExistence type="predicted"/>
<dbReference type="EMBL" id="CAJGYO010000005">
    <property type="protein sequence ID" value="CAD6228750.1"/>
    <property type="molecule type" value="Genomic_DNA"/>
</dbReference>
<dbReference type="CDD" id="cd08760">
    <property type="entry name" value="Cyt_b561_FRRS1_like"/>
    <property type="match status" value="1"/>
</dbReference>
<dbReference type="GO" id="GO:0016020">
    <property type="term" value="C:membrane"/>
    <property type="evidence" value="ECO:0007669"/>
    <property type="project" value="UniProtKB-SubCell"/>
</dbReference>
<feature type="chain" id="PRO_5032821907" description="DOMON domain-containing protein" evidence="9">
    <location>
        <begin position="31"/>
        <end position="345"/>
    </location>
</feature>
<dbReference type="Proteomes" id="UP000604825">
    <property type="component" value="Unassembled WGS sequence"/>
</dbReference>
<dbReference type="CDD" id="cd09631">
    <property type="entry name" value="DOMON_DOH"/>
    <property type="match status" value="1"/>
</dbReference>
<evidence type="ECO:0000259" key="10">
    <source>
        <dbReference type="PROSITE" id="PS50836"/>
    </source>
</evidence>
<reference evidence="11" key="1">
    <citation type="submission" date="2020-10" db="EMBL/GenBank/DDBJ databases">
        <authorList>
            <person name="Han B."/>
            <person name="Lu T."/>
            <person name="Zhao Q."/>
            <person name="Huang X."/>
            <person name="Zhao Y."/>
        </authorList>
    </citation>
    <scope>NUCLEOTIDE SEQUENCE</scope>
</reference>
<evidence type="ECO:0000313" key="12">
    <source>
        <dbReference type="Proteomes" id="UP000604825"/>
    </source>
</evidence>
<keyword evidence="2" id="KW-0813">Transport</keyword>
<keyword evidence="7 8" id="KW-0472">Membrane</keyword>
<feature type="transmembrane region" description="Helical" evidence="8">
    <location>
        <begin position="290"/>
        <end position="310"/>
    </location>
</feature>
<gene>
    <name evidence="11" type="ORF">NCGR_LOCUS19417</name>
</gene>
<accession>A0A811NIZ8</accession>
<protein>
    <recommendedName>
        <fullName evidence="10">DOMON domain-containing protein</fullName>
    </recommendedName>
</protein>